<keyword evidence="3 6" id="KW-0418">Kinase</keyword>
<dbReference type="InterPro" id="IPR043129">
    <property type="entry name" value="ATPase_NBD"/>
</dbReference>
<dbReference type="PANTHER" id="PTHR43095">
    <property type="entry name" value="SUGAR KINASE"/>
    <property type="match status" value="1"/>
</dbReference>
<feature type="domain" description="Carbohydrate kinase FGGY C-terminal" evidence="5">
    <location>
        <begin position="259"/>
        <end position="451"/>
    </location>
</feature>
<dbReference type="Proteomes" id="UP000181981">
    <property type="component" value="Unassembled WGS sequence"/>
</dbReference>
<evidence type="ECO:0000259" key="5">
    <source>
        <dbReference type="Pfam" id="PF21546"/>
    </source>
</evidence>
<evidence type="ECO:0000256" key="1">
    <source>
        <dbReference type="ARBA" id="ARBA00009156"/>
    </source>
</evidence>
<dbReference type="Pfam" id="PF00370">
    <property type="entry name" value="FGGY_N"/>
    <property type="match status" value="1"/>
</dbReference>
<dbReference type="PANTHER" id="PTHR43095:SF2">
    <property type="entry name" value="GLUCONOKINASE"/>
    <property type="match status" value="1"/>
</dbReference>
<accession>A0A1I0DDX5</accession>
<dbReference type="GO" id="GO:0005975">
    <property type="term" value="P:carbohydrate metabolic process"/>
    <property type="evidence" value="ECO:0007669"/>
    <property type="project" value="InterPro"/>
</dbReference>
<dbReference type="Pfam" id="PF21546">
    <property type="entry name" value="FGGY_C_2"/>
    <property type="match status" value="1"/>
</dbReference>
<dbReference type="InterPro" id="IPR049382">
    <property type="entry name" value="FGGY_C_2"/>
</dbReference>
<dbReference type="EMBL" id="FOHT01000010">
    <property type="protein sequence ID" value="SET30536.1"/>
    <property type="molecule type" value="Genomic_DNA"/>
</dbReference>
<dbReference type="InterPro" id="IPR018484">
    <property type="entry name" value="FGGY_N"/>
</dbReference>
<evidence type="ECO:0000313" key="6">
    <source>
        <dbReference type="EMBL" id="SET30536.1"/>
    </source>
</evidence>
<dbReference type="Gene3D" id="3.30.420.40">
    <property type="match status" value="2"/>
</dbReference>
<proteinExistence type="inferred from homology"/>
<gene>
    <name evidence="6" type="ORF">SAMN05444285_11018</name>
</gene>
<dbReference type="InterPro" id="IPR050406">
    <property type="entry name" value="FGGY_Carb_Kinase"/>
</dbReference>
<protein>
    <submittedName>
        <fullName evidence="6">Sugar (Pentulose or hexulose) kinase</fullName>
    </submittedName>
</protein>
<name>A0A1I0DDX5_9BACT</name>
<comment type="similarity">
    <text evidence="1">Belongs to the FGGY kinase family.</text>
</comment>
<dbReference type="GO" id="GO:0016301">
    <property type="term" value="F:kinase activity"/>
    <property type="evidence" value="ECO:0007669"/>
    <property type="project" value="UniProtKB-KW"/>
</dbReference>
<keyword evidence="2" id="KW-0808">Transferase</keyword>
<dbReference type="CDD" id="cd07772">
    <property type="entry name" value="ASKHA_NBD_FGGY_NaCK-like"/>
    <property type="match status" value="1"/>
</dbReference>
<dbReference type="AlphaFoldDB" id="A0A1I0DDX5"/>
<evidence type="ECO:0000256" key="2">
    <source>
        <dbReference type="ARBA" id="ARBA00022679"/>
    </source>
</evidence>
<dbReference type="SUPFAM" id="SSF53067">
    <property type="entry name" value="Actin-like ATPase domain"/>
    <property type="match status" value="2"/>
</dbReference>
<sequence>MPDSKVEKDFLLPAKMTEVIAVFDIGKTNKKILLFDSNFKVVKQHEEKFPVITDDDGFECDDIDLITSWIGKSLQEIVADIAYDLKGVNFSTYGASLMFLDEKGQRLAPVYNYLKEVPETIAASLFEQYGGKNEFCRKTASPALGLLLNSGIQILWLKNQKPAVYDKAKAVLHFPQFLSYTLSKQIVSEPTSIGCHTFMWDFDQMKYHQWIADNEIALPEPVNNDVVFPACVGGKEVKVGTGIHDSSASLVPYLKASPAKFILVSTGTWCINMNPYNKEPLTASELEQDCLCFLTPNKEQVKSSRLFMGHFHEVWAEKLAKHFGVAQDRFKKVKNDQELVDTLSNKYGESSVYFPTGKESFEDGLKLVDLSIFANYEEAYTQLMIDLTALCVTSINLVIPENDDSEILYVSGGFARNPIFIGLLKKSLPAKKVLISEVDNSSALGAAMVISDTFSDADVSKLDLGIQK</sequence>
<organism evidence="6 7">
    <name type="scientific">Draconibacterium orientale</name>
    <dbReference type="NCBI Taxonomy" id="1168034"/>
    <lineage>
        <taxon>Bacteria</taxon>
        <taxon>Pseudomonadati</taxon>
        <taxon>Bacteroidota</taxon>
        <taxon>Bacteroidia</taxon>
        <taxon>Marinilabiliales</taxon>
        <taxon>Prolixibacteraceae</taxon>
        <taxon>Draconibacterium</taxon>
    </lineage>
</organism>
<evidence type="ECO:0000256" key="3">
    <source>
        <dbReference type="ARBA" id="ARBA00022777"/>
    </source>
</evidence>
<evidence type="ECO:0000259" key="4">
    <source>
        <dbReference type="Pfam" id="PF00370"/>
    </source>
</evidence>
<reference evidence="6 7" key="1">
    <citation type="submission" date="2016-10" db="EMBL/GenBank/DDBJ databases">
        <authorList>
            <person name="de Groot N.N."/>
        </authorList>
    </citation>
    <scope>NUCLEOTIDE SEQUENCE [LARGE SCALE GENOMIC DNA]</scope>
    <source>
        <strain evidence="6 7">DSM 25947</strain>
    </source>
</reference>
<evidence type="ECO:0000313" key="7">
    <source>
        <dbReference type="Proteomes" id="UP000181981"/>
    </source>
</evidence>
<feature type="domain" description="Carbohydrate kinase FGGY N-terminal" evidence="4">
    <location>
        <begin position="20"/>
        <end position="213"/>
    </location>
</feature>